<accession>A0ABV0NIP7</accession>
<feature type="region of interest" description="Disordered" evidence="1">
    <location>
        <begin position="22"/>
        <end position="42"/>
    </location>
</feature>
<protein>
    <submittedName>
        <fullName evidence="2">Uncharacterized protein</fullName>
    </submittedName>
</protein>
<organism evidence="2 3">
    <name type="scientific">Goodea atripinnis</name>
    <dbReference type="NCBI Taxonomy" id="208336"/>
    <lineage>
        <taxon>Eukaryota</taxon>
        <taxon>Metazoa</taxon>
        <taxon>Chordata</taxon>
        <taxon>Craniata</taxon>
        <taxon>Vertebrata</taxon>
        <taxon>Euteleostomi</taxon>
        <taxon>Actinopterygii</taxon>
        <taxon>Neopterygii</taxon>
        <taxon>Teleostei</taxon>
        <taxon>Neoteleostei</taxon>
        <taxon>Acanthomorphata</taxon>
        <taxon>Ovalentaria</taxon>
        <taxon>Atherinomorphae</taxon>
        <taxon>Cyprinodontiformes</taxon>
        <taxon>Goodeidae</taxon>
        <taxon>Goodea</taxon>
    </lineage>
</organism>
<dbReference type="Proteomes" id="UP001476798">
    <property type="component" value="Unassembled WGS sequence"/>
</dbReference>
<name>A0ABV0NIP7_9TELE</name>
<feature type="compositionally biased region" description="Basic and acidic residues" evidence="1">
    <location>
        <begin position="30"/>
        <end position="42"/>
    </location>
</feature>
<sequence length="105" mass="11622">MVKRAWQSQIERLTVVHPLWSSCNHGNAKPSEKEEREASAETEVERSCAALLPLEISSEWPARQASSAIVGHCDDGVLCSPYILRELPMQLRKGHLATAGDKNLT</sequence>
<reference evidence="2 3" key="1">
    <citation type="submission" date="2021-06" db="EMBL/GenBank/DDBJ databases">
        <authorList>
            <person name="Palmer J.M."/>
        </authorList>
    </citation>
    <scope>NUCLEOTIDE SEQUENCE [LARGE SCALE GENOMIC DNA]</scope>
    <source>
        <strain evidence="2 3">GA_2019</strain>
        <tissue evidence="2">Muscle</tissue>
    </source>
</reference>
<gene>
    <name evidence="2" type="ORF">GOODEAATRI_009261</name>
</gene>
<dbReference type="PROSITE" id="PS51257">
    <property type="entry name" value="PROKAR_LIPOPROTEIN"/>
    <property type="match status" value="1"/>
</dbReference>
<proteinExistence type="predicted"/>
<evidence type="ECO:0000256" key="1">
    <source>
        <dbReference type="SAM" id="MobiDB-lite"/>
    </source>
</evidence>
<evidence type="ECO:0000313" key="2">
    <source>
        <dbReference type="EMBL" id="MEQ2171293.1"/>
    </source>
</evidence>
<keyword evidence="3" id="KW-1185">Reference proteome</keyword>
<evidence type="ECO:0000313" key="3">
    <source>
        <dbReference type="Proteomes" id="UP001476798"/>
    </source>
</evidence>
<comment type="caution">
    <text evidence="2">The sequence shown here is derived from an EMBL/GenBank/DDBJ whole genome shotgun (WGS) entry which is preliminary data.</text>
</comment>
<dbReference type="EMBL" id="JAHRIO010040493">
    <property type="protein sequence ID" value="MEQ2171293.1"/>
    <property type="molecule type" value="Genomic_DNA"/>
</dbReference>